<evidence type="ECO:0000256" key="1">
    <source>
        <dbReference type="SAM" id="Phobius"/>
    </source>
</evidence>
<evidence type="ECO:0000313" key="2">
    <source>
        <dbReference type="EMBL" id="AGB01376.1"/>
    </source>
</evidence>
<dbReference type="KEGG" id="mfo:Metfor_0297"/>
<name>L0HC42_METFS</name>
<feature type="transmembrane region" description="Helical" evidence="1">
    <location>
        <begin position="5"/>
        <end position="22"/>
    </location>
</feature>
<gene>
    <name evidence="2" type="ordered locus">Metfor_0297</name>
</gene>
<keyword evidence="1" id="KW-0472">Membrane</keyword>
<keyword evidence="1" id="KW-0812">Transmembrane</keyword>
<dbReference type="Pfam" id="PF07441">
    <property type="entry name" value="BofA"/>
    <property type="match status" value="1"/>
</dbReference>
<evidence type="ECO:0000313" key="3">
    <source>
        <dbReference type="Proteomes" id="UP000010824"/>
    </source>
</evidence>
<dbReference type="InterPro" id="IPR010001">
    <property type="entry name" value="BofA"/>
</dbReference>
<accession>L0HC42</accession>
<dbReference type="GeneID" id="14308970"/>
<dbReference type="STRING" id="593750.Metfor_0297"/>
<keyword evidence="3" id="KW-1185">Reference proteome</keyword>
<reference evidence="3" key="1">
    <citation type="submission" date="2011-12" db="EMBL/GenBank/DDBJ databases">
        <title>Complete sequence of Methanoregula formicicum SMSP.</title>
        <authorList>
            <person name="Lucas S."/>
            <person name="Han J."/>
            <person name="Lapidus A."/>
            <person name="Cheng J.-F."/>
            <person name="Goodwin L."/>
            <person name="Pitluck S."/>
            <person name="Peters L."/>
            <person name="Ovchinnikova G."/>
            <person name="Teshima H."/>
            <person name="Detter J.C."/>
            <person name="Han C."/>
            <person name="Tapia R."/>
            <person name="Land M."/>
            <person name="Hauser L."/>
            <person name="Kyrpides N."/>
            <person name="Ivanova N."/>
            <person name="Pagani I."/>
            <person name="Imachi H."/>
            <person name="Tamaki H."/>
            <person name="Sekiguchi Y."/>
            <person name="Kamagata Y."/>
            <person name="Cadillo-Quiroz H."/>
            <person name="Zinder S."/>
            <person name="Liu W.-T."/>
            <person name="Woyke T."/>
        </authorList>
    </citation>
    <scope>NUCLEOTIDE SEQUENCE [LARGE SCALE GENOMIC DNA]</scope>
    <source>
        <strain evidence="3">DSM 22288 / NBRC 105244 / SMSP</strain>
    </source>
</reference>
<sequence length="87" mass="9256" precursor="true">MTNILVAIILVVAIIAIVWFLVKQLSVIVVNAICGIIGLFLVNFLHVMQWMGKPDLGYDAATLLICAIGGIPGVLILMLLGILGITI</sequence>
<dbReference type="HOGENOM" id="CLU_172280_2_0_2"/>
<organism evidence="2 3">
    <name type="scientific">Methanoregula formicica (strain DSM 22288 / NBRC 105244 / SMSP)</name>
    <dbReference type="NCBI Taxonomy" id="593750"/>
    <lineage>
        <taxon>Archaea</taxon>
        <taxon>Methanobacteriati</taxon>
        <taxon>Methanobacteriota</taxon>
        <taxon>Stenosarchaea group</taxon>
        <taxon>Methanomicrobia</taxon>
        <taxon>Methanomicrobiales</taxon>
        <taxon>Methanoregulaceae</taxon>
        <taxon>Methanoregula</taxon>
    </lineage>
</organism>
<proteinExistence type="predicted"/>
<dbReference type="EMBL" id="CP003167">
    <property type="protein sequence ID" value="AGB01376.1"/>
    <property type="molecule type" value="Genomic_DNA"/>
</dbReference>
<reference evidence="2 3" key="2">
    <citation type="journal article" date="2014" name="Genome Announc.">
        <title>Complete Genome Sequence of Methanoregula formicica SMSPT, a Mesophilic Hydrogenotrophic Methanogen Isolated from a Methanogenic Upflow Anaerobic Sludge Blanket Reactor.</title>
        <authorList>
            <person name="Yamamoto K."/>
            <person name="Tamaki H."/>
            <person name="Cadillo-Quiroz H."/>
            <person name="Imachi H."/>
            <person name="Kyrpides N."/>
            <person name="Woyke T."/>
            <person name="Goodwin L."/>
            <person name="Zinder S.H."/>
            <person name="Kamagata Y."/>
            <person name="Liu W.T."/>
        </authorList>
    </citation>
    <scope>NUCLEOTIDE SEQUENCE [LARGE SCALE GENOMIC DNA]</scope>
    <source>
        <strain evidence="3">DSM 22288 / NBRC 105244 / SMSP</strain>
    </source>
</reference>
<dbReference type="InParanoid" id="L0HC42"/>
<feature type="transmembrane region" description="Helical" evidence="1">
    <location>
        <begin position="28"/>
        <end position="48"/>
    </location>
</feature>
<feature type="transmembrane region" description="Helical" evidence="1">
    <location>
        <begin position="60"/>
        <end position="85"/>
    </location>
</feature>
<dbReference type="AlphaFoldDB" id="L0HC42"/>
<keyword evidence="1" id="KW-1133">Transmembrane helix</keyword>
<dbReference type="Proteomes" id="UP000010824">
    <property type="component" value="Chromosome"/>
</dbReference>
<protein>
    <submittedName>
        <fullName evidence="2">SigmaK-factor processing regulatory protein BofA</fullName>
    </submittedName>
</protein>
<dbReference type="OrthoDB" id="107796at2157"/>
<dbReference type="RefSeq" id="WP_015284340.1">
    <property type="nucleotide sequence ID" value="NC_019943.1"/>
</dbReference>